<dbReference type="EMBL" id="JRUQ01000080">
    <property type="protein sequence ID" value="KGT87025.1"/>
    <property type="molecule type" value="Genomic_DNA"/>
</dbReference>
<sequence length="62" mass="7061">MTTAKTTLSTARCTEIIREIERSSARRCGLYDHLYEAFIAEGIINTHRGWKGKIMRSSSVSR</sequence>
<evidence type="ECO:0000313" key="1">
    <source>
        <dbReference type="EMBL" id="KGT87025.1"/>
    </source>
</evidence>
<keyword evidence="2" id="KW-1185">Reference proteome</keyword>
<dbReference type="AlphaFoldDB" id="A0A0A3YK89"/>
<accession>A0A0A3YK89</accession>
<dbReference type="Proteomes" id="UP000030351">
    <property type="component" value="Unassembled WGS sequence"/>
</dbReference>
<name>A0A0A3YK89_9GAMM</name>
<organism evidence="1 2">
    <name type="scientific">Erwinia typographi</name>
    <dbReference type="NCBI Taxonomy" id="371042"/>
    <lineage>
        <taxon>Bacteria</taxon>
        <taxon>Pseudomonadati</taxon>
        <taxon>Pseudomonadota</taxon>
        <taxon>Gammaproteobacteria</taxon>
        <taxon>Enterobacterales</taxon>
        <taxon>Erwiniaceae</taxon>
        <taxon>Erwinia</taxon>
    </lineage>
</organism>
<gene>
    <name evidence="1" type="ORF">NG99_24435</name>
</gene>
<protein>
    <submittedName>
        <fullName evidence="1">Uncharacterized protein</fullName>
    </submittedName>
</protein>
<proteinExistence type="predicted"/>
<evidence type="ECO:0000313" key="2">
    <source>
        <dbReference type="Proteomes" id="UP000030351"/>
    </source>
</evidence>
<comment type="caution">
    <text evidence="1">The sequence shown here is derived from an EMBL/GenBank/DDBJ whole genome shotgun (WGS) entry which is preliminary data.</text>
</comment>
<dbReference type="STRING" id="371042.NG99_24435"/>
<reference evidence="1 2" key="1">
    <citation type="submission" date="2014-10" db="EMBL/GenBank/DDBJ databases">
        <title>Genome sequence of Erwinia typographi M043b.</title>
        <authorList>
            <person name="Chan K.-G."/>
            <person name="Tan W.-S."/>
        </authorList>
    </citation>
    <scope>NUCLEOTIDE SEQUENCE [LARGE SCALE GENOMIC DNA]</scope>
    <source>
        <strain evidence="1 2">M043b</strain>
    </source>
</reference>